<dbReference type="PANTHER" id="PTHR43025">
    <property type="entry name" value="MONOGALACTOSYLDIACYLGLYCEROL SYNTHASE"/>
    <property type="match status" value="1"/>
</dbReference>
<feature type="domain" description="Glycosyl transferase family 1" evidence="4">
    <location>
        <begin position="239"/>
        <end position="360"/>
    </location>
</feature>
<sequence length="416" mass="44844">MHASSQHRILVLTGTLGEGHNQAARAIAEAAAGAAPGAEVTVVDYMKWTHPKLHSVGRFCYMQGIKGMPSAYGVLYRATREDNRLSLLFKQLRTFRTERMLQLLEQLRPTVVVCTFPAAAAAMSHLRLSRLTRVPTVTVLTDYARHSYWIHPGTDRYIVGAEPIREALIASGVSPSRVVATGIPVRRQFGQRHDRAELRRKHGLDPQLPTILVMGGGDGLIGRSVMRLVEEQGGLPSAQFVIVCGRNERLRRQLEDRLPGACGGHRILVLGYVPYVHELMAAADVMVTKPGGLTVSEALSQELPMILFKPIPGQEQENSAYLAGLGAALEAGSRAELMDQLRAVLVHGALRDRLRRNAQRHKPVAGARRALEAILELRDARSAPTAAEAPALDAAVAAAVVGGAALQASAAAVAQA</sequence>
<evidence type="ECO:0000256" key="2">
    <source>
        <dbReference type="ARBA" id="ARBA00022676"/>
    </source>
</evidence>
<dbReference type="InterPro" id="IPR050519">
    <property type="entry name" value="Glycosyltransf_28_UgtP"/>
</dbReference>
<protein>
    <submittedName>
        <fullName evidence="6">Glycosyltransferase</fullName>
    </submittedName>
</protein>
<accession>A0A6H2H1M2</accession>
<organism evidence="6 7">
    <name type="scientific">Paenibacillus albicereus</name>
    <dbReference type="NCBI Taxonomy" id="2726185"/>
    <lineage>
        <taxon>Bacteria</taxon>
        <taxon>Bacillati</taxon>
        <taxon>Bacillota</taxon>
        <taxon>Bacilli</taxon>
        <taxon>Bacillales</taxon>
        <taxon>Paenibacillaceae</taxon>
        <taxon>Paenibacillus</taxon>
    </lineage>
</organism>
<dbReference type="EMBL" id="CP051428">
    <property type="protein sequence ID" value="QJC53499.1"/>
    <property type="molecule type" value="Genomic_DNA"/>
</dbReference>
<feature type="domain" description="Diacylglycerol glucosyltransferase N-terminal" evidence="5">
    <location>
        <begin position="20"/>
        <end position="185"/>
    </location>
</feature>
<evidence type="ECO:0000256" key="3">
    <source>
        <dbReference type="ARBA" id="ARBA00022679"/>
    </source>
</evidence>
<reference evidence="6 7" key="1">
    <citation type="submission" date="2020-04" db="EMBL/GenBank/DDBJ databases">
        <title>Novel Paenibacillus strain UniB2 isolated from commercial digestive syrup.</title>
        <authorList>
            <person name="Thorat V."/>
            <person name="Kirdat K."/>
            <person name="Tiwarekar B."/>
            <person name="Yadav A."/>
        </authorList>
    </citation>
    <scope>NUCLEOTIDE SEQUENCE [LARGE SCALE GENOMIC DNA]</scope>
    <source>
        <strain evidence="6 7">UniB2</strain>
    </source>
</reference>
<dbReference type="InterPro" id="IPR009695">
    <property type="entry name" value="Diacylglyc_glucosyltr_N"/>
</dbReference>
<dbReference type="GO" id="GO:0009247">
    <property type="term" value="P:glycolipid biosynthetic process"/>
    <property type="evidence" value="ECO:0007669"/>
    <property type="project" value="InterPro"/>
</dbReference>
<dbReference type="Pfam" id="PF00534">
    <property type="entry name" value="Glycos_transf_1"/>
    <property type="match status" value="1"/>
</dbReference>
<dbReference type="RefSeq" id="WP_168909037.1">
    <property type="nucleotide sequence ID" value="NZ_CP051428.1"/>
</dbReference>
<evidence type="ECO:0000313" key="7">
    <source>
        <dbReference type="Proteomes" id="UP000502136"/>
    </source>
</evidence>
<dbReference type="GO" id="GO:0016020">
    <property type="term" value="C:membrane"/>
    <property type="evidence" value="ECO:0007669"/>
    <property type="project" value="GOC"/>
</dbReference>
<evidence type="ECO:0000259" key="4">
    <source>
        <dbReference type="Pfam" id="PF00534"/>
    </source>
</evidence>
<evidence type="ECO:0000259" key="5">
    <source>
        <dbReference type="Pfam" id="PF06925"/>
    </source>
</evidence>
<dbReference type="KEGG" id="palr:HGI30_19460"/>
<name>A0A6H2H1M2_9BACL</name>
<dbReference type="SUPFAM" id="SSF53756">
    <property type="entry name" value="UDP-Glycosyltransferase/glycogen phosphorylase"/>
    <property type="match status" value="1"/>
</dbReference>
<comment type="similarity">
    <text evidence="1">Belongs to the glycosyltransferase 28 family.</text>
</comment>
<keyword evidence="3 6" id="KW-0808">Transferase</keyword>
<dbReference type="InterPro" id="IPR001296">
    <property type="entry name" value="Glyco_trans_1"/>
</dbReference>
<evidence type="ECO:0000313" key="6">
    <source>
        <dbReference type="EMBL" id="QJC53499.1"/>
    </source>
</evidence>
<proteinExistence type="inferred from homology"/>
<dbReference type="GO" id="GO:0016758">
    <property type="term" value="F:hexosyltransferase activity"/>
    <property type="evidence" value="ECO:0007669"/>
    <property type="project" value="InterPro"/>
</dbReference>
<dbReference type="Proteomes" id="UP000502136">
    <property type="component" value="Chromosome"/>
</dbReference>
<keyword evidence="2" id="KW-0328">Glycosyltransferase</keyword>
<dbReference type="AlphaFoldDB" id="A0A6H2H1M2"/>
<evidence type="ECO:0000256" key="1">
    <source>
        <dbReference type="ARBA" id="ARBA00006962"/>
    </source>
</evidence>
<dbReference type="PANTHER" id="PTHR43025:SF3">
    <property type="entry name" value="MONOGALACTOSYLDIACYLGLYCEROL SYNTHASE 1, CHLOROPLASTIC"/>
    <property type="match status" value="1"/>
</dbReference>
<gene>
    <name evidence="6" type="ORF">HGI30_19460</name>
</gene>
<dbReference type="Pfam" id="PF06925">
    <property type="entry name" value="MGDG_synth"/>
    <property type="match status" value="1"/>
</dbReference>
<dbReference type="Gene3D" id="3.40.50.2000">
    <property type="entry name" value="Glycogen Phosphorylase B"/>
    <property type="match status" value="1"/>
</dbReference>
<keyword evidence="7" id="KW-1185">Reference proteome</keyword>